<keyword evidence="6 8" id="KW-1133">Transmembrane helix</keyword>
<accession>A0AAX4H3G4</accession>
<evidence type="ECO:0000313" key="11">
    <source>
        <dbReference type="Proteomes" id="UP001338582"/>
    </source>
</evidence>
<protein>
    <recommendedName>
        <fullName evidence="9">ABC transporter domain-containing protein</fullName>
    </recommendedName>
</protein>
<sequence length="1265" mass="141113">MNYSGTEILRVPEGERVSLSVNNLSVKVPAKRDIDDDIPILNEVSFDLASSNMMAIMGGSGSGKTTLLNVLAQRTNVNNNKLLFSGSMHYKCPDETKDSSISVAYMLQEDRFLPGLTLLETLQYQAQLRLHSSTREQQNQIIAHLLNLLELDHRKDEIVMSFTEKINLSGGEQRRASLAIQLLNKPQVLFLDEPTTGLDTSSALTLVHVLRKLASPEIGITIIILIHQPRAEIASLFDNLCVLTRGGRQVFYGSLDGSLLHFSKLEGTGIVSKMDSSADSYAMLNRIMAMLVKDTSSLSKELSTARIVDQLVSIWKEHNPYIQDLTPEAQQENLRKNSKVFKSNNPLPLYREVWVLTKRSALISVRDKVSLLSLLVGATLISFAIGWMFFKPIPNLSGIRSITSSLYAILEVVGFAPLTMEIARLWSFDGRFYFKEYKEKCVSPAGFVISRRLAKFFIEDLPMCIIFSVITYFMWGLRLGLSYQDTGSVEYFFKFFVIILFVALVSMSTASLAFALSNDFSSSLLLTNVFYQIQNSGCGYFVNSKTMPVYVRWTKYIAYFWYAFGGLVSNQYTNWEGQCDYPQGDPRCIALSGNHQLHQLGYPQNWVGAPIGYLAIWFVGFNLLTILVLTYIKKYDVEIAGKKKNRIGTGETGQEDMLGSDTLVSDKEIVKQNSPSINVKGINLTVKVKASQSIFAKKVDRVLLHDVSANFISNAVNVIMGPSGSGKTTLLNLLADRLSMSSPKRNGSIFLNDTQEILPSELSKISAYVTQHDNLLISTLTVRETLYYQAILRLPADEHPRIPSIIENLMRQTGLIDCADTPIGNESKKGTSGGERRRVSIAIQLLSRPKILFLDEPTSGLDSATSVSILQLLKDLASEGTTIVSTIHQPSKAMLDNFDSLTLLARGGHVIYDGPRSQIGSYLSDKGYSCPPSVNLADYILDIVSIQLEESKENSEARVSFLVQEWEKSESLYKSSDFSGELVDMSLFHGPRVPWFIVFKALCQRLFIVSFRDADILFTKVFTLFLLAIVYALYFSPLRNTAIGIENRLGLFQSICNAYFVGLLNNLSLFPSQRNLFHQEYKDRTYGVTIFSSAYSVVAFPFELIPSIFFAAMVVFVVGLPRTPEMFFAIVFVNYAAVNCGESAGIFFNSIFTHMGLVTNVLTNVFMLGLFMAGTMSLQMPKFFKAWNYLNPVKYVVLICMNMAFKDQVFPCVDGNCHLATGQAVLETYNLTGHIPTLFGALTACIVIGRAIAVASVYIRAKYFL</sequence>
<dbReference type="GO" id="GO:0005524">
    <property type="term" value="F:ATP binding"/>
    <property type="evidence" value="ECO:0007669"/>
    <property type="project" value="UniProtKB-KW"/>
</dbReference>
<feature type="transmembrane region" description="Helical" evidence="8">
    <location>
        <begin position="495"/>
        <end position="516"/>
    </location>
</feature>
<dbReference type="InterPro" id="IPR027417">
    <property type="entry name" value="P-loop_NTPase"/>
</dbReference>
<dbReference type="PANTHER" id="PTHR48041">
    <property type="entry name" value="ABC TRANSPORTER G FAMILY MEMBER 28"/>
    <property type="match status" value="1"/>
</dbReference>
<dbReference type="PROSITE" id="PS50893">
    <property type="entry name" value="ABC_TRANSPORTER_2"/>
    <property type="match status" value="2"/>
</dbReference>
<dbReference type="InterPro" id="IPR043926">
    <property type="entry name" value="ABCG_dom"/>
</dbReference>
<keyword evidence="2" id="KW-0813">Transport</keyword>
<evidence type="ECO:0000256" key="8">
    <source>
        <dbReference type="SAM" id="Phobius"/>
    </source>
</evidence>
<dbReference type="PANTHER" id="PTHR48041:SF119">
    <property type="entry name" value="ROA1P"/>
    <property type="match status" value="1"/>
</dbReference>
<dbReference type="Pfam" id="PF00005">
    <property type="entry name" value="ABC_tran"/>
    <property type="match status" value="2"/>
</dbReference>
<feature type="transmembrane region" description="Helical" evidence="8">
    <location>
        <begin position="611"/>
        <end position="632"/>
    </location>
</feature>
<keyword evidence="5" id="KW-0067">ATP-binding</keyword>
<evidence type="ECO:0000256" key="7">
    <source>
        <dbReference type="ARBA" id="ARBA00023136"/>
    </source>
</evidence>
<dbReference type="Pfam" id="PF19055">
    <property type="entry name" value="ABC2_membrane_7"/>
    <property type="match status" value="1"/>
</dbReference>
<dbReference type="SUPFAM" id="SSF52540">
    <property type="entry name" value="P-loop containing nucleoside triphosphate hydrolases"/>
    <property type="match status" value="2"/>
</dbReference>
<dbReference type="InterPro" id="IPR003439">
    <property type="entry name" value="ABC_transporter-like_ATP-bd"/>
</dbReference>
<feature type="transmembrane region" description="Helical" evidence="8">
    <location>
        <begin position="1154"/>
        <end position="1174"/>
    </location>
</feature>
<dbReference type="InterPro" id="IPR050352">
    <property type="entry name" value="ABCG_transporters"/>
</dbReference>
<feature type="transmembrane region" description="Helical" evidence="8">
    <location>
        <begin position="1238"/>
        <end position="1259"/>
    </location>
</feature>
<evidence type="ECO:0000256" key="5">
    <source>
        <dbReference type="ARBA" id="ARBA00022840"/>
    </source>
</evidence>
<dbReference type="AlphaFoldDB" id="A0AAX4H3G4"/>
<dbReference type="EMBL" id="CP138894">
    <property type="protein sequence ID" value="WPK23017.1"/>
    <property type="molecule type" value="Genomic_DNA"/>
</dbReference>
<evidence type="ECO:0000256" key="6">
    <source>
        <dbReference type="ARBA" id="ARBA00022989"/>
    </source>
</evidence>
<evidence type="ECO:0000313" key="10">
    <source>
        <dbReference type="EMBL" id="WPK23017.1"/>
    </source>
</evidence>
<evidence type="ECO:0000256" key="4">
    <source>
        <dbReference type="ARBA" id="ARBA00022741"/>
    </source>
</evidence>
<evidence type="ECO:0000259" key="9">
    <source>
        <dbReference type="PROSITE" id="PS50893"/>
    </source>
</evidence>
<dbReference type="GeneID" id="88171309"/>
<name>A0AAX4H3G4_9ASCO</name>
<feature type="transmembrane region" description="Helical" evidence="8">
    <location>
        <begin position="369"/>
        <end position="390"/>
    </location>
</feature>
<evidence type="ECO:0000256" key="1">
    <source>
        <dbReference type="ARBA" id="ARBA00004141"/>
    </source>
</evidence>
<feature type="transmembrane region" description="Helical" evidence="8">
    <location>
        <begin position="1090"/>
        <end position="1120"/>
    </location>
</feature>
<gene>
    <name evidence="10" type="ORF">PUMCH_000240</name>
</gene>
<dbReference type="KEGG" id="asau:88171309"/>
<evidence type="ECO:0000256" key="3">
    <source>
        <dbReference type="ARBA" id="ARBA00022692"/>
    </source>
</evidence>
<dbReference type="Gene3D" id="3.40.50.300">
    <property type="entry name" value="P-loop containing nucleotide triphosphate hydrolases"/>
    <property type="match status" value="2"/>
</dbReference>
<dbReference type="SMART" id="SM00382">
    <property type="entry name" value="AAA"/>
    <property type="match status" value="2"/>
</dbReference>
<dbReference type="RefSeq" id="XP_062875404.1">
    <property type="nucleotide sequence ID" value="XM_063019334.1"/>
</dbReference>
<dbReference type="PROSITE" id="PS00211">
    <property type="entry name" value="ABC_TRANSPORTER_1"/>
    <property type="match status" value="1"/>
</dbReference>
<dbReference type="InterPro" id="IPR003593">
    <property type="entry name" value="AAA+_ATPase"/>
</dbReference>
<dbReference type="GO" id="GO:0016020">
    <property type="term" value="C:membrane"/>
    <property type="evidence" value="ECO:0007669"/>
    <property type="project" value="UniProtKB-SubCell"/>
</dbReference>
<organism evidence="10 11">
    <name type="scientific">Australozyma saopauloensis</name>
    <dbReference type="NCBI Taxonomy" id="291208"/>
    <lineage>
        <taxon>Eukaryota</taxon>
        <taxon>Fungi</taxon>
        <taxon>Dikarya</taxon>
        <taxon>Ascomycota</taxon>
        <taxon>Saccharomycotina</taxon>
        <taxon>Pichiomycetes</taxon>
        <taxon>Metschnikowiaceae</taxon>
        <taxon>Australozyma</taxon>
    </lineage>
</organism>
<feature type="transmembrane region" description="Helical" evidence="8">
    <location>
        <begin position="456"/>
        <end position="475"/>
    </location>
</feature>
<dbReference type="InterPro" id="IPR013525">
    <property type="entry name" value="ABC2_TM"/>
</dbReference>
<keyword evidence="3 8" id="KW-0812">Transmembrane</keyword>
<feature type="domain" description="ABC transporter" evidence="9">
    <location>
        <begin position="19"/>
        <end position="270"/>
    </location>
</feature>
<keyword evidence="4" id="KW-0547">Nucleotide-binding</keyword>
<feature type="transmembrane region" description="Helical" evidence="8">
    <location>
        <begin position="402"/>
        <end position="423"/>
    </location>
</feature>
<evidence type="ECO:0000256" key="2">
    <source>
        <dbReference type="ARBA" id="ARBA00022448"/>
    </source>
</evidence>
<feature type="transmembrane region" description="Helical" evidence="8">
    <location>
        <begin position="1127"/>
        <end position="1148"/>
    </location>
</feature>
<dbReference type="Pfam" id="PF01061">
    <property type="entry name" value="ABC2_membrane"/>
    <property type="match status" value="2"/>
</dbReference>
<comment type="subcellular location">
    <subcellularLocation>
        <location evidence="1">Membrane</location>
        <topology evidence="1">Multi-pass membrane protein</topology>
    </subcellularLocation>
</comment>
<dbReference type="GO" id="GO:0016887">
    <property type="term" value="F:ATP hydrolysis activity"/>
    <property type="evidence" value="ECO:0007669"/>
    <property type="project" value="InterPro"/>
</dbReference>
<proteinExistence type="predicted"/>
<dbReference type="Proteomes" id="UP001338582">
    <property type="component" value="Chromosome 1"/>
</dbReference>
<reference evidence="10 11" key="1">
    <citation type="submission" date="2023-10" db="EMBL/GenBank/DDBJ databases">
        <title>Draft Genome Sequence of Candida saopaulonensis from a very Premature Infant with Sepsis.</title>
        <authorList>
            <person name="Ning Y."/>
            <person name="Dai R."/>
            <person name="Xiao M."/>
            <person name="Xu Y."/>
            <person name="Yan Q."/>
            <person name="Zhang L."/>
        </authorList>
    </citation>
    <scope>NUCLEOTIDE SEQUENCE [LARGE SCALE GENOMIC DNA]</scope>
    <source>
        <strain evidence="10 11">19XY460</strain>
    </source>
</reference>
<feature type="domain" description="ABC transporter" evidence="9">
    <location>
        <begin position="688"/>
        <end position="931"/>
    </location>
</feature>
<feature type="transmembrane region" description="Helical" evidence="8">
    <location>
        <begin position="1017"/>
        <end position="1037"/>
    </location>
</feature>
<keyword evidence="7 8" id="KW-0472">Membrane</keyword>
<keyword evidence="11" id="KW-1185">Reference proteome</keyword>
<dbReference type="GO" id="GO:0140359">
    <property type="term" value="F:ABC-type transporter activity"/>
    <property type="evidence" value="ECO:0007669"/>
    <property type="project" value="InterPro"/>
</dbReference>
<feature type="transmembrane region" description="Helical" evidence="8">
    <location>
        <begin position="556"/>
        <end position="573"/>
    </location>
</feature>
<feature type="transmembrane region" description="Helical" evidence="8">
    <location>
        <begin position="1049"/>
        <end position="1070"/>
    </location>
</feature>
<dbReference type="InterPro" id="IPR017871">
    <property type="entry name" value="ABC_transporter-like_CS"/>
</dbReference>